<name>A0A6J7X6Q8_9CAUD</name>
<protein>
    <submittedName>
        <fullName evidence="1">Uncharacterized protein</fullName>
    </submittedName>
</protein>
<dbReference type="EMBL" id="LR798360">
    <property type="protein sequence ID" value="CAB5226326.1"/>
    <property type="molecule type" value="Genomic_DNA"/>
</dbReference>
<reference evidence="1" key="1">
    <citation type="submission" date="2020-05" db="EMBL/GenBank/DDBJ databases">
        <authorList>
            <person name="Chiriac C."/>
            <person name="Salcher M."/>
            <person name="Ghai R."/>
            <person name="Kavagutti S V."/>
        </authorList>
    </citation>
    <scope>NUCLEOTIDE SEQUENCE</scope>
</reference>
<gene>
    <name evidence="1" type="ORF">UFOVP760_105</name>
</gene>
<dbReference type="InterPro" id="IPR054194">
    <property type="entry name" value="DUF6899"/>
</dbReference>
<evidence type="ECO:0000313" key="1">
    <source>
        <dbReference type="EMBL" id="CAB5226326.1"/>
    </source>
</evidence>
<organism evidence="1">
    <name type="scientific">uncultured Caudovirales phage</name>
    <dbReference type="NCBI Taxonomy" id="2100421"/>
    <lineage>
        <taxon>Viruses</taxon>
        <taxon>Duplodnaviria</taxon>
        <taxon>Heunggongvirae</taxon>
        <taxon>Uroviricota</taxon>
        <taxon>Caudoviricetes</taxon>
        <taxon>Peduoviridae</taxon>
        <taxon>Maltschvirus</taxon>
        <taxon>Maltschvirus maltsch</taxon>
    </lineage>
</organism>
<sequence length="88" mass="10135">MPYINQQDRSKFLDMFCNIPEINTAGELNYALTMICKDYITDNGTCYQTFNDIIGALEGCKLEFYRRVVAPYEEQKIQANGDVFESNS</sequence>
<proteinExistence type="predicted"/>
<accession>A0A6J7X6Q8</accession>
<dbReference type="Pfam" id="PF21840">
    <property type="entry name" value="DUF6899"/>
    <property type="match status" value="1"/>
</dbReference>